<name>A0AAN9TUA1_9HEMI</name>
<proteinExistence type="inferred from homology"/>
<evidence type="ECO:0000259" key="3">
    <source>
        <dbReference type="SMART" id="SM00645"/>
    </source>
</evidence>
<dbReference type="Pfam" id="PF00112">
    <property type="entry name" value="Peptidase_C1"/>
    <property type="match status" value="1"/>
</dbReference>
<dbReference type="PANTHER" id="PTHR12411">
    <property type="entry name" value="CYSTEINE PROTEASE FAMILY C1-RELATED"/>
    <property type="match status" value="1"/>
</dbReference>
<protein>
    <recommendedName>
        <fullName evidence="3">Peptidase C1A papain C-terminal domain-containing protein</fullName>
    </recommendedName>
</protein>
<dbReference type="InterPro" id="IPR013128">
    <property type="entry name" value="Peptidase_C1A"/>
</dbReference>
<evidence type="ECO:0000256" key="1">
    <source>
        <dbReference type="ARBA" id="ARBA00008455"/>
    </source>
</evidence>
<comment type="similarity">
    <text evidence="1">Belongs to the peptidase C1 family.</text>
</comment>
<dbReference type="SMART" id="SM00645">
    <property type="entry name" value="Pept_C1"/>
    <property type="match status" value="1"/>
</dbReference>
<reference evidence="4 5" key="1">
    <citation type="submission" date="2024-03" db="EMBL/GenBank/DDBJ databases">
        <title>Adaptation during the transition from Ophiocordyceps entomopathogen to insect associate is accompanied by gene loss and intensified selection.</title>
        <authorList>
            <person name="Ward C.M."/>
            <person name="Onetto C.A."/>
            <person name="Borneman A.R."/>
        </authorList>
    </citation>
    <scope>NUCLEOTIDE SEQUENCE [LARGE SCALE GENOMIC DNA]</scope>
    <source>
        <strain evidence="4">AWRI1</strain>
        <tissue evidence="4">Single Adult Female</tissue>
    </source>
</reference>
<comment type="caution">
    <text evidence="4">The sequence shown here is derived from an EMBL/GenBank/DDBJ whole genome shotgun (WGS) entry which is preliminary data.</text>
</comment>
<dbReference type="InterPro" id="IPR038765">
    <property type="entry name" value="Papain-like_cys_pep_sf"/>
</dbReference>
<evidence type="ECO:0000313" key="4">
    <source>
        <dbReference type="EMBL" id="KAK7605424.1"/>
    </source>
</evidence>
<accession>A0AAN9TUA1</accession>
<sequence length="367" mass="41993">MLVSVIFLLLIVQQLALCEHTDHCRAKHEKVKAIDMVRSINKTPKISWKASTYKLKEIDMNLIAKTKLGVRMEDMRMMTSAKVQKLEKESKKPTANATNIPENFTWANANHAKCPLGTIRDQSNCGGCWALAPASVLSDKFCLKSNGTITTPLSHQKLLSCVENNYGCSGGYMRYVFDFLKQYGTITGGEFDSDKGCQMYEIRPCGAFSSKMPCAFPEAFTPKCRGDRCNNEWYKYKTEKNHYKMLEYKWVPAFFSDDQARQEIYENGPILATFWVYPDFVLYKKGIYVHKMGWWPLGGHAVKVVGWGVENDVKFWHVANSWGEDWGENGYFRIRRGTNECNFDWNLTALVPDYNNNNKTKSVSGTQ</sequence>
<dbReference type="InterPro" id="IPR025660">
    <property type="entry name" value="Pept_his_AS"/>
</dbReference>
<evidence type="ECO:0000256" key="2">
    <source>
        <dbReference type="SAM" id="SignalP"/>
    </source>
</evidence>
<feature type="chain" id="PRO_5042888339" description="Peptidase C1A papain C-terminal domain-containing protein" evidence="2">
    <location>
        <begin position="19"/>
        <end position="367"/>
    </location>
</feature>
<dbReference type="AlphaFoldDB" id="A0AAN9TUA1"/>
<dbReference type="PRINTS" id="PR00705">
    <property type="entry name" value="PAPAIN"/>
</dbReference>
<keyword evidence="5" id="KW-1185">Reference proteome</keyword>
<dbReference type="SUPFAM" id="SSF54001">
    <property type="entry name" value="Cysteine proteinases"/>
    <property type="match status" value="1"/>
</dbReference>
<evidence type="ECO:0000313" key="5">
    <source>
        <dbReference type="Proteomes" id="UP001367676"/>
    </source>
</evidence>
<dbReference type="GO" id="GO:0008234">
    <property type="term" value="F:cysteine-type peptidase activity"/>
    <property type="evidence" value="ECO:0007669"/>
    <property type="project" value="InterPro"/>
</dbReference>
<feature type="domain" description="Peptidase C1A papain C-terminal" evidence="3">
    <location>
        <begin position="100"/>
        <end position="351"/>
    </location>
</feature>
<dbReference type="GO" id="GO:0006508">
    <property type="term" value="P:proteolysis"/>
    <property type="evidence" value="ECO:0007669"/>
    <property type="project" value="InterPro"/>
</dbReference>
<dbReference type="EMBL" id="JBBCAQ010000002">
    <property type="protein sequence ID" value="KAK7605424.1"/>
    <property type="molecule type" value="Genomic_DNA"/>
</dbReference>
<dbReference type="Proteomes" id="UP001367676">
    <property type="component" value="Unassembled WGS sequence"/>
</dbReference>
<feature type="signal peptide" evidence="2">
    <location>
        <begin position="1"/>
        <end position="18"/>
    </location>
</feature>
<gene>
    <name evidence="4" type="ORF">V9T40_007282</name>
</gene>
<keyword evidence="2" id="KW-0732">Signal</keyword>
<organism evidence="4 5">
    <name type="scientific">Parthenolecanium corni</name>
    <dbReference type="NCBI Taxonomy" id="536013"/>
    <lineage>
        <taxon>Eukaryota</taxon>
        <taxon>Metazoa</taxon>
        <taxon>Ecdysozoa</taxon>
        <taxon>Arthropoda</taxon>
        <taxon>Hexapoda</taxon>
        <taxon>Insecta</taxon>
        <taxon>Pterygota</taxon>
        <taxon>Neoptera</taxon>
        <taxon>Paraneoptera</taxon>
        <taxon>Hemiptera</taxon>
        <taxon>Sternorrhyncha</taxon>
        <taxon>Coccoidea</taxon>
        <taxon>Coccidae</taxon>
        <taxon>Parthenolecanium</taxon>
    </lineage>
</organism>
<dbReference type="Gene3D" id="3.90.70.10">
    <property type="entry name" value="Cysteine proteinases"/>
    <property type="match status" value="1"/>
</dbReference>
<dbReference type="InterPro" id="IPR000668">
    <property type="entry name" value="Peptidase_C1A_C"/>
</dbReference>
<dbReference type="PROSITE" id="PS00639">
    <property type="entry name" value="THIOL_PROTEASE_HIS"/>
    <property type="match status" value="1"/>
</dbReference>
<dbReference type="CDD" id="cd02620">
    <property type="entry name" value="Peptidase_C1A_CathepsinB"/>
    <property type="match status" value="1"/>
</dbReference>